<evidence type="ECO:0000256" key="3">
    <source>
        <dbReference type="ARBA" id="ARBA00011520"/>
    </source>
</evidence>
<dbReference type="NCBIfam" id="TIGR03676">
    <property type="entry name" value="aRF1_eRF1"/>
    <property type="match status" value="1"/>
</dbReference>
<dbReference type="Proteomes" id="UP001139887">
    <property type="component" value="Unassembled WGS sequence"/>
</dbReference>
<evidence type="ECO:0000313" key="8">
    <source>
        <dbReference type="EMBL" id="KAJ2843143.1"/>
    </source>
</evidence>
<reference evidence="8" key="1">
    <citation type="submission" date="2022-07" db="EMBL/GenBank/DDBJ databases">
        <title>Phylogenomic reconstructions and comparative analyses of Kickxellomycotina fungi.</title>
        <authorList>
            <person name="Reynolds N.K."/>
            <person name="Stajich J.E."/>
            <person name="Barry K."/>
            <person name="Grigoriev I.V."/>
            <person name="Crous P."/>
            <person name="Smith M.E."/>
        </authorList>
    </citation>
    <scope>NUCLEOTIDE SEQUENCE</scope>
    <source>
        <strain evidence="8">NRRL 1566</strain>
    </source>
</reference>
<dbReference type="PANTHER" id="PTHR10113">
    <property type="entry name" value="PEPTIDE CHAIN RELEASE FACTOR SUBUNIT 1"/>
    <property type="match status" value="1"/>
</dbReference>
<comment type="subcellular location">
    <subcellularLocation>
        <location evidence="1">Cytoplasm</location>
    </subcellularLocation>
</comment>
<evidence type="ECO:0000256" key="5">
    <source>
        <dbReference type="ARBA" id="ARBA00022490"/>
    </source>
</evidence>
<dbReference type="Pfam" id="PF03464">
    <property type="entry name" value="eRF1_2"/>
    <property type="match status" value="1"/>
</dbReference>
<sequence>MSSENTNDIGQWKLKRLIKSLKAAQGGTSMITLIVSSKQQITQPAALLADEYGTASNIKSRVNRLSVLDAITSVQQRLKLYPRTPPNGLAIFCGTVLTEDGKEKLINIEFEPFKPINTKLYKCDSRFHVEPLEELFEDGSTFGFIVMDGKGCLYGLLSGNTRTTLHQFAVELPKKHGRGGQSSMRFARLRLEKRHNYVHKVAEKATQLFITNNLINVTGLVLAGSAEFKEQLEKSDLFDPRLKSKVIHMVDVAYGGENGFSQAISLSKKYLENVKVLQDQELVTKFFDEIAQDTGKISFGIEDTLNALEDGAVEKLLLWENLEIKRNTYRDAQGNEVVRYVKPEQEQSQGSSLDAELELINSELLVDWLAEVYQNHGAELKLISNGAPETEQFIRGFGGIG</sequence>
<dbReference type="OrthoDB" id="10254527at2759"/>
<dbReference type="GO" id="GO:0003747">
    <property type="term" value="F:translation release factor activity"/>
    <property type="evidence" value="ECO:0007669"/>
    <property type="project" value="InterPro"/>
</dbReference>
<dbReference type="Pfam" id="PF03465">
    <property type="entry name" value="eRF1_3"/>
    <property type="match status" value="1"/>
</dbReference>
<evidence type="ECO:0000313" key="9">
    <source>
        <dbReference type="Proteomes" id="UP001139887"/>
    </source>
</evidence>
<dbReference type="Gene3D" id="3.30.1330.30">
    <property type="match status" value="1"/>
</dbReference>
<dbReference type="FunFam" id="3.30.420.60:FF:000003">
    <property type="entry name" value="Peptide chain release factor subunit 1"/>
    <property type="match status" value="1"/>
</dbReference>
<dbReference type="Gene3D" id="3.30.960.10">
    <property type="entry name" value="eRF1 domain 1"/>
    <property type="match status" value="1"/>
</dbReference>
<dbReference type="GO" id="GO:0005737">
    <property type="term" value="C:cytoplasm"/>
    <property type="evidence" value="ECO:0007669"/>
    <property type="project" value="UniProtKB-SubCell"/>
</dbReference>
<dbReference type="SMART" id="SM01194">
    <property type="entry name" value="eRF1_1"/>
    <property type="match status" value="1"/>
</dbReference>
<dbReference type="InterPro" id="IPR005141">
    <property type="entry name" value="eRF1_2"/>
</dbReference>
<dbReference type="InterPro" id="IPR042226">
    <property type="entry name" value="eFR1_2_sf"/>
</dbReference>
<keyword evidence="9" id="KW-1185">Reference proteome</keyword>
<dbReference type="InterPro" id="IPR029064">
    <property type="entry name" value="Ribosomal_eL30-like_sf"/>
</dbReference>
<keyword evidence="5" id="KW-0963">Cytoplasm</keyword>
<name>A0A9W8LXX2_9FUNG</name>
<dbReference type="InterPro" id="IPR005142">
    <property type="entry name" value="eRF1_3"/>
</dbReference>
<dbReference type="SUPFAM" id="SSF53137">
    <property type="entry name" value="Translational machinery components"/>
    <property type="match status" value="1"/>
</dbReference>
<gene>
    <name evidence="8" type="primary">ERF1_2</name>
    <name evidence="8" type="ORF">IWW36_005657</name>
</gene>
<protein>
    <recommendedName>
        <fullName evidence="4">Eukaryotic peptide chain release factor subunit 1</fullName>
    </recommendedName>
</protein>
<comment type="caution">
    <text evidence="8">The sequence shown here is derived from an EMBL/GenBank/DDBJ whole genome shotgun (WGS) entry which is preliminary data.</text>
</comment>
<dbReference type="Gene3D" id="3.30.420.60">
    <property type="entry name" value="eRF1 domain 2"/>
    <property type="match status" value="1"/>
</dbReference>
<comment type="subunit">
    <text evidence="3">Heterodimer of two subunits, one of which binds GTP.</text>
</comment>
<proteinExistence type="inferred from homology"/>
<keyword evidence="6" id="KW-0648">Protein biosynthesis</keyword>
<dbReference type="InterPro" id="IPR024049">
    <property type="entry name" value="eRF1_1_sf"/>
</dbReference>
<dbReference type="SUPFAM" id="SSF55315">
    <property type="entry name" value="L30e-like"/>
    <property type="match status" value="1"/>
</dbReference>
<accession>A0A9W8LXX2</accession>
<evidence type="ECO:0000256" key="2">
    <source>
        <dbReference type="ARBA" id="ARBA00005326"/>
    </source>
</evidence>
<feature type="domain" description="eRF1/Pelota-like N-terminal" evidence="7">
    <location>
        <begin position="2"/>
        <end position="137"/>
    </location>
</feature>
<dbReference type="InterPro" id="IPR004403">
    <property type="entry name" value="Peptide_chain-rel_eRF1/aRF1"/>
</dbReference>
<evidence type="ECO:0000256" key="1">
    <source>
        <dbReference type="ARBA" id="ARBA00004496"/>
    </source>
</evidence>
<dbReference type="InterPro" id="IPR005140">
    <property type="entry name" value="eRF1_Pelota-like_N"/>
</dbReference>
<comment type="similarity">
    <text evidence="2">Belongs to the eukaryotic release factor 1 family.</text>
</comment>
<dbReference type="FunFam" id="3.30.1330.30:FF:000032">
    <property type="entry name" value="Eukaryotic peptide chain release factor subunit 1"/>
    <property type="match status" value="1"/>
</dbReference>
<dbReference type="AlphaFoldDB" id="A0A9W8LXX2"/>
<evidence type="ECO:0000256" key="4">
    <source>
        <dbReference type="ARBA" id="ARBA00013382"/>
    </source>
</evidence>
<feature type="non-terminal residue" evidence="8">
    <location>
        <position position="401"/>
    </location>
</feature>
<dbReference type="EMBL" id="JANBUW010001511">
    <property type="protein sequence ID" value="KAJ2843143.1"/>
    <property type="molecule type" value="Genomic_DNA"/>
</dbReference>
<dbReference type="Pfam" id="PF03463">
    <property type="entry name" value="eRF1_1"/>
    <property type="match status" value="1"/>
</dbReference>
<dbReference type="SUPFAM" id="SSF55481">
    <property type="entry name" value="N-terminal domain of eukaryotic peptide chain release factor subunit 1, ERF1"/>
    <property type="match status" value="1"/>
</dbReference>
<evidence type="ECO:0000259" key="7">
    <source>
        <dbReference type="SMART" id="SM01194"/>
    </source>
</evidence>
<evidence type="ECO:0000256" key="6">
    <source>
        <dbReference type="ARBA" id="ARBA00022917"/>
    </source>
</evidence>
<organism evidence="8 9">
    <name type="scientific">Coemansia brasiliensis</name>
    <dbReference type="NCBI Taxonomy" id="2650707"/>
    <lineage>
        <taxon>Eukaryota</taxon>
        <taxon>Fungi</taxon>
        <taxon>Fungi incertae sedis</taxon>
        <taxon>Zoopagomycota</taxon>
        <taxon>Kickxellomycotina</taxon>
        <taxon>Kickxellomycetes</taxon>
        <taxon>Kickxellales</taxon>
        <taxon>Kickxellaceae</taxon>
        <taxon>Coemansia</taxon>
    </lineage>
</organism>